<keyword evidence="12" id="KW-1185">Reference proteome</keyword>
<keyword evidence="1" id="KW-0645">Protease</keyword>
<dbReference type="EMBL" id="BMAO01027535">
    <property type="protein sequence ID" value="GFR17873.1"/>
    <property type="molecule type" value="Genomic_DNA"/>
</dbReference>
<dbReference type="Proteomes" id="UP000887116">
    <property type="component" value="Unassembled WGS sequence"/>
</dbReference>
<dbReference type="PANTHER" id="PTHR30471:SF3">
    <property type="entry name" value="UPF0758 PROTEIN YEES-RELATED"/>
    <property type="match status" value="1"/>
</dbReference>
<dbReference type="InterPro" id="IPR037518">
    <property type="entry name" value="MPN"/>
</dbReference>
<evidence type="ECO:0000256" key="4">
    <source>
        <dbReference type="ARBA" id="ARBA00022833"/>
    </source>
</evidence>
<gene>
    <name evidence="11" type="primary">Vapar_4033</name>
    <name evidence="9" type="ORF">TNCT_280451</name>
    <name evidence="10" type="ORF">TNCT_368521</name>
    <name evidence="7" type="ORF">TNCT_395101</name>
    <name evidence="8" type="ORF">TNCT_499251</name>
    <name evidence="11" type="ORF">TNCT_70041</name>
</gene>
<dbReference type="AlphaFoldDB" id="A0A8X6HBT0"/>
<dbReference type="InterPro" id="IPR025657">
    <property type="entry name" value="RadC_JAB"/>
</dbReference>
<name>A0A8X6HBT0_TRICU</name>
<evidence type="ECO:0000259" key="6">
    <source>
        <dbReference type="PROSITE" id="PS50249"/>
    </source>
</evidence>
<evidence type="ECO:0000313" key="8">
    <source>
        <dbReference type="EMBL" id="GFR06927.1"/>
    </source>
</evidence>
<keyword evidence="2" id="KW-0479">Metal-binding</keyword>
<protein>
    <submittedName>
        <fullName evidence="11">UPF0758 protein Vapar_4033</fullName>
    </submittedName>
</protein>
<dbReference type="InterPro" id="IPR001405">
    <property type="entry name" value="UPF0758"/>
</dbReference>
<evidence type="ECO:0000256" key="2">
    <source>
        <dbReference type="ARBA" id="ARBA00022723"/>
    </source>
</evidence>
<evidence type="ECO:0000313" key="7">
    <source>
        <dbReference type="EMBL" id="GFQ65488.1"/>
    </source>
</evidence>
<evidence type="ECO:0000256" key="1">
    <source>
        <dbReference type="ARBA" id="ARBA00022670"/>
    </source>
</evidence>
<reference evidence="11" key="1">
    <citation type="submission" date="2020-07" db="EMBL/GenBank/DDBJ databases">
        <title>Multicomponent nature underlies the extraordinary mechanical properties of spider dragline silk.</title>
        <authorList>
            <person name="Kono N."/>
            <person name="Nakamura H."/>
            <person name="Mori M."/>
            <person name="Yoshida Y."/>
            <person name="Ohtoshi R."/>
            <person name="Malay A.D."/>
            <person name="Moran D.A.P."/>
            <person name="Tomita M."/>
            <person name="Numata K."/>
            <person name="Arakawa K."/>
        </authorList>
    </citation>
    <scope>NUCLEOTIDE SEQUENCE</scope>
</reference>
<evidence type="ECO:0000313" key="9">
    <source>
        <dbReference type="EMBL" id="GFR11623.1"/>
    </source>
</evidence>
<dbReference type="EMBL" id="BMAO01035938">
    <property type="protein sequence ID" value="GFR06927.1"/>
    <property type="molecule type" value="Genomic_DNA"/>
</dbReference>
<evidence type="ECO:0000256" key="5">
    <source>
        <dbReference type="ARBA" id="ARBA00023049"/>
    </source>
</evidence>
<dbReference type="Pfam" id="PF04002">
    <property type="entry name" value="RadC"/>
    <property type="match status" value="1"/>
</dbReference>
<evidence type="ECO:0000313" key="12">
    <source>
        <dbReference type="Proteomes" id="UP000887116"/>
    </source>
</evidence>
<dbReference type="GO" id="GO:0046872">
    <property type="term" value="F:metal ion binding"/>
    <property type="evidence" value="ECO:0007669"/>
    <property type="project" value="UniProtKB-KW"/>
</dbReference>
<keyword evidence="4" id="KW-0862">Zinc</keyword>
<keyword evidence="3" id="KW-0378">Hydrolase</keyword>
<dbReference type="GO" id="GO:0006508">
    <property type="term" value="P:proteolysis"/>
    <property type="evidence" value="ECO:0007669"/>
    <property type="project" value="UniProtKB-KW"/>
</dbReference>
<dbReference type="NCBIfam" id="TIGR00608">
    <property type="entry name" value="radc"/>
    <property type="match status" value="1"/>
</dbReference>
<keyword evidence="5" id="KW-0482">Metalloprotease</keyword>
<dbReference type="EMBL" id="BMAO01016853">
    <property type="protein sequence ID" value="GFR11623.1"/>
    <property type="molecule type" value="Genomic_DNA"/>
</dbReference>
<sequence>MENKNKSREEIEFRALESNGKALLDREVIETFLSAVHDRDEARIIAERLIDSFGIRGILGQEIDDLKTVEGITDSTVAVILCLREASKRAPREELKKGPVMGNMETIVKYLRVSIGCSEKEKVKILYLDQEYCLKGEEVFTGTVEKAPVYIKEITRKALIKNAILIVMSHNHPEGSAEPSDEDQAATKKLASACSTVGIRLFDHIIVASADHFSFREKGLL</sequence>
<dbReference type="OrthoDB" id="8115169at2759"/>
<dbReference type="PROSITE" id="PS50249">
    <property type="entry name" value="MPN"/>
    <property type="match status" value="1"/>
</dbReference>
<accession>A0A8X6HBT0</accession>
<dbReference type="EMBL" id="BMAO01027934">
    <property type="protein sequence ID" value="GFR20669.1"/>
    <property type="molecule type" value="Genomic_DNA"/>
</dbReference>
<proteinExistence type="predicted"/>
<comment type="caution">
    <text evidence="11">The sequence shown here is derived from an EMBL/GenBank/DDBJ whole genome shotgun (WGS) entry which is preliminary data.</text>
</comment>
<dbReference type="GO" id="GO:0008237">
    <property type="term" value="F:metallopeptidase activity"/>
    <property type="evidence" value="ECO:0007669"/>
    <property type="project" value="UniProtKB-KW"/>
</dbReference>
<evidence type="ECO:0000256" key="3">
    <source>
        <dbReference type="ARBA" id="ARBA00022801"/>
    </source>
</evidence>
<evidence type="ECO:0000313" key="11">
    <source>
        <dbReference type="EMBL" id="GFR20669.1"/>
    </source>
</evidence>
<dbReference type="PANTHER" id="PTHR30471">
    <property type="entry name" value="DNA REPAIR PROTEIN RADC"/>
    <property type="match status" value="1"/>
</dbReference>
<dbReference type="Gene3D" id="3.40.140.10">
    <property type="entry name" value="Cytidine Deaminase, domain 2"/>
    <property type="match status" value="1"/>
</dbReference>
<evidence type="ECO:0000313" key="10">
    <source>
        <dbReference type="EMBL" id="GFR17873.1"/>
    </source>
</evidence>
<organism evidence="11 12">
    <name type="scientific">Trichonephila clavata</name>
    <name type="common">Joro spider</name>
    <name type="synonym">Nephila clavata</name>
    <dbReference type="NCBI Taxonomy" id="2740835"/>
    <lineage>
        <taxon>Eukaryota</taxon>
        <taxon>Metazoa</taxon>
        <taxon>Ecdysozoa</taxon>
        <taxon>Arthropoda</taxon>
        <taxon>Chelicerata</taxon>
        <taxon>Arachnida</taxon>
        <taxon>Araneae</taxon>
        <taxon>Araneomorphae</taxon>
        <taxon>Entelegynae</taxon>
        <taxon>Araneoidea</taxon>
        <taxon>Nephilidae</taxon>
        <taxon>Trichonephila</taxon>
    </lineage>
</organism>
<dbReference type="EMBL" id="BMAO01010200">
    <property type="protein sequence ID" value="GFQ65488.1"/>
    <property type="molecule type" value="Genomic_DNA"/>
</dbReference>
<feature type="domain" description="MPN" evidence="6">
    <location>
        <begin position="100"/>
        <end position="221"/>
    </location>
</feature>
<dbReference type="CDD" id="cd08071">
    <property type="entry name" value="MPN_DUF2466"/>
    <property type="match status" value="1"/>
</dbReference>